<feature type="signal peptide" evidence="2">
    <location>
        <begin position="1"/>
        <end position="32"/>
    </location>
</feature>
<dbReference type="PANTHER" id="PTHR32305:SF15">
    <property type="entry name" value="PROTEIN RHSA-RELATED"/>
    <property type="match status" value="1"/>
</dbReference>
<dbReference type="Pfam" id="PF09994">
    <property type="entry name" value="T6SS_Tle1-like_cat"/>
    <property type="match status" value="1"/>
</dbReference>
<reference evidence="5 6" key="1">
    <citation type="submission" date="2020-08" db="EMBL/GenBank/DDBJ databases">
        <title>Genomic Encyclopedia of Type Strains, Phase IV (KMG-IV): sequencing the most valuable type-strain genomes for metagenomic binning, comparative biology and taxonomic classification.</title>
        <authorList>
            <person name="Goeker M."/>
        </authorList>
    </citation>
    <scope>NUCLEOTIDE SEQUENCE [LARGE SCALE GENOMIC DNA]</scope>
    <source>
        <strain evidence="5 6">DSM 12141</strain>
    </source>
</reference>
<evidence type="ECO:0000256" key="2">
    <source>
        <dbReference type="SAM" id="SignalP"/>
    </source>
</evidence>
<name>A0A7W9TNZ7_CASDE</name>
<feature type="region of interest" description="Disordered" evidence="1">
    <location>
        <begin position="729"/>
        <end position="785"/>
    </location>
</feature>
<evidence type="ECO:0000313" key="6">
    <source>
        <dbReference type="Proteomes" id="UP000541136"/>
    </source>
</evidence>
<dbReference type="PANTHER" id="PTHR32305">
    <property type="match status" value="1"/>
</dbReference>
<dbReference type="Pfam" id="PF20148">
    <property type="entry name" value="DUF6531"/>
    <property type="match status" value="1"/>
</dbReference>
<dbReference type="InterPro" id="IPR022385">
    <property type="entry name" value="Rhs_assc_core"/>
</dbReference>
<evidence type="ECO:0000259" key="4">
    <source>
        <dbReference type="Pfam" id="PF20148"/>
    </source>
</evidence>
<feature type="region of interest" description="Disordered" evidence="1">
    <location>
        <begin position="661"/>
        <end position="684"/>
    </location>
</feature>
<feature type="domain" description="T6SS Phospholipase effector Tle1-like catalytic" evidence="3">
    <location>
        <begin position="1140"/>
        <end position="1238"/>
    </location>
</feature>
<evidence type="ECO:0000313" key="5">
    <source>
        <dbReference type="EMBL" id="MBB6084144.1"/>
    </source>
</evidence>
<dbReference type="InterPro" id="IPR050708">
    <property type="entry name" value="T6SS_VgrG/RHS"/>
</dbReference>
<dbReference type="NCBIfam" id="TIGR01643">
    <property type="entry name" value="YD_repeat_2x"/>
    <property type="match status" value="1"/>
</dbReference>
<dbReference type="InterPro" id="IPR045351">
    <property type="entry name" value="DUF6531"/>
</dbReference>
<sequence>MPETLAWRRLPSWLAGVPLALASWSTPAPAHAANALSCPAPQAQAPCGAGSVRGPAAEPAPDPGIANPVHLATGEKFLRETDLPEPVAGGHPSFVRLYRSGSLEDGPLGRGWSSEYDIRLRPAPDGWRLDLPDGRRVRFDTRGLGAGPADGQVLAPVHEAVPLSWLGADGGRLVFDAHGRLRAITAPGRPDIVIDRHAGGPLDGLAREIRRGAAVLRLDYDASGPRPRLRTLATPLGVFRYEYARSAHEAMPTSAAPAGGMPADAPLAGQGPAPEPVLLTAVQRPDGMRRRYHHESGRQAGHPAALTGVTLEAADGRRWRARSWTYDARGRVVQAIPGAPGTTAGRLDLDYPDGPPDAGPTRVRSAGARAEVEHALRGGRIVPRAVRSSACPACPGITRRIDHDAQGRPSALGDLRIRRAPDGRIRALMQARGGWPGLRLEYGPGGRLARWSSRLTGTARLSYDPHGRLTGRREADGGRLDVRRDAIGRPVRLLHTAPGRPPLEIGLHWRGDRPIRLTHPDETEYLQHDAHGRVTARAVHRPHAQGALGYRERFAYDAHGRLTRHDLPEGGALHYAWSDAGRLMRLDWEAADGARRTVIDSVPGRAGYRYGNGLWLQTAAGPDGRADTLVLSDGPRILWGERRRHDARGRVVRLSTLSASEPAVPDGAARPPFGTAPRQPTPALPAAPWRHRVLAHDAQDRLAGFQDGVTRTWLAWDEDGRLIGRLAARLGRPGGSPHAAHPARTPTGLQGAGPRDAESRSAAPPDAEDGDAAPPPIARNEAGLPLAVGRRTLRLQAQGRPAEVLEDGRVLVRYAYNARGQRIRRVQDGRETERYYVDNRLAAIWHRPTPGTPARTESAAGPDATAAATPAASAAAPVPARAAAGLPAFGVTQRYLYAGEVPVGLLQTEADGRTRLVYLHADLLGAPVLATDADRAVRWAADYDALGRATRLRGDLDLPLRRPGQDEDPATGWHDNVFRTFLPARGHYLEPDPLGPLPGLQALGYAAQQPLRHVDPLGLILLAFDGTRQGPRNQGNVWKLAQAYEDGPAYYHAGPGNGYYADWDAVVAAGSRQILSNQWQSLLNALDRARGAAAPVPIDILGYSRGAALARDFANRIARHTRDGWFSYDDPLRGTIGLCVDLRFLGLFDTVAQFGLLGAANAGFDLGIAGAWHWVAHAVALHELRALFPLVSAAGDAGNTVEAPFIGAHADIGGGLLLDERLQPVPGGDLSDVALNWMRWQALAALVPVAELAPDDRAVTRPLLHDERSPALRGLPPGDRALQDAAARTLGPQGADPRLGDAQRRIVEAFIRRADAAADESGAVAGSVDMAAYGAWLEAERGLPGMAGPARRP</sequence>
<feature type="domain" description="DUF6531" evidence="4">
    <location>
        <begin position="67"/>
        <end position="139"/>
    </location>
</feature>
<dbReference type="EMBL" id="JACHIB010000012">
    <property type="protein sequence ID" value="MBB6084144.1"/>
    <property type="molecule type" value="Genomic_DNA"/>
</dbReference>
<keyword evidence="2" id="KW-0732">Signal</keyword>
<dbReference type="Proteomes" id="UP000541136">
    <property type="component" value="Unassembled WGS sequence"/>
</dbReference>
<comment type="caution">
    <text evidence="5">The sequence shown here is derived from an EMBL/GenBank/DDBJ whole genome shotgun (WGS) entry which is preliminary data.</text>
</comment>
<accession>A0A7W9TNZ7</accession>
<dbReference type="RefSeq" id="WP_043679388.1">
    <property type="nucleotide sequence ID" value="NZ_JACHIB010000012.1"/>
</dbReference>
<gene>
    <name evidence="5" type="ORF">HNR28_002189</name>
</gene>
<dbReference type="Gene3D" id="2.180.10.10">
    <property type="entry name" value="RHS repeat-associated core"/>
    <property type="match status" value="2"/>
</dbReference>
<evidence type="ECO:0000259" key="3">
    <source>
        <dbReference type="Pfam" id="PF09994"/>
    </source>
</evidence>
<feature type="chain" id="PRO_5031255121" evidence="2">
    <location>
        <begin position="33"/>
        <end position="1353"/>
    </location>
</feature>
<evidence type="ECO:0000256" key="1">
    <source>
        <dbReference type="SAM" id="MobiDB-lite"/>
    </source>
</evidence>
<protein>
    <submittedName>
        <fullName evidence="5">RHS repeat-associated protein</fullName>
    </submittedName>
</protein>
<feature type="compositionally biased region" description="Low complexity" evidence="1">
    <location>
        <begin position="41"/>
        <end position="50"/>
    </location>
</feature>
<organism evidence="5 6">
    <name type="scientific">Castellaniella defragrans</name>
    <name type="common">Alcaligenes defragrans</name>
    <dbReference type="NCBI Taxonomy" id="75697"/>
    <lineage>
        <taxon>Bacteria</taxon>
        <taxon>Pseudomonadati</taxon>
        <taxon>Pseudomonadota</taxon>
        <taxon>Betaproteobacteria</taxon>
        <taxon>Burkholderiales</taxon>
        <taxon>Alcaligenaceae</taxon>
        <taxon>Castellaniella</taxon>
    </lineage>
</organism>
<dbReference type="NCBIfam" id="TIGR03696">
    <property type="entry name" value="Rhs_assc_core"/>
    <property type="match status" value="1"/>
</dbReference>
<proteinExistence type="predicted"/>
<dbReference type="InterPro" id="IPR018712">
    <property type="entry name" value="Tle1-like_cat"/>
</dbReference>
<dbReference type="InterPro" id="IPR006530">
    <property type="entry name" value="YD"/>
</dbReference>
<feature type="region of interest" description="Disordered" evidence="1">
    <location>
        <begin position="41"/>
        <end position="69"/>
    </location>
</feature>
<feature type="region of interest" description="Disordered" evidence="1">
    <location>
        <begin position="847"/>
        <end position="866"/>
    </location>
</feature>